<feature type="transmembrane region" description="Helical" evidence="8">
    <location>
        <begin position="92"/>
        <end position="115"/>
    </location>
</feature>
<dbReference type="Pfam" id="PF06699">
    <property type="entry name" value="PIG-F"/>
    <property type="match status" value="1"/>
</dbReference>
<dbReference type="KEGG" id="fas:105265759"/>
<evidence type="ECO:0000313" key="9">
    <source>
        <dbReference type="Proteomes" id="UP000694866"/>
    </source>
</evidence>
<feature type="transmembrane region" description="Helical" evidence="8">
    <location>
        <begin position="12"/>
        <end position="32"/>
    </location>
</feature>
<reference evidence="10" key="1">
    <citation type="submission" date="2025-08" db="UniProtKB">
        <authorList>
            <consortium name="RefSeq"/>
        </authorList>
    </citation>
    <scope>IDENTIFICATION</scope>
    <source>
        <strain evidence="10">USDA-PBARC FA_bdor</strain>
        <tissue evidence="10">Whole organism</tissue>
    </source>
</reference>
<keyword evidence="5" id="KW-0256">Endoplasmic reticulum</keyword>
<comment type="subcellular location">
    <subcellularLocation>
        <location evidence="1">Endoplasmic reticulum membrane</location>
        <topology evidence="1">Multi-pass membrane protein</topology>
    </subcellularLocation>
</comment>
<keyword evidence="9" id="KW-1185">Reference proteome</keyword>
<keyword evidence="7 8" id="KW-0472">Membrane</keyword>
<evidence type="ECO:0000256" key="8">
    <source>
        <dbReference type="SAM" id="Phobius"/>
    </source>
</evidence>
<sequence>MLSDRVPGHRQLLFYSSFTCIYFPCILILLKLNENLYNVGKYNFIPILLILLFAEGIKWGFSILSKEQNHFGKLETRLPRSKKPWTKGMREIIKFLTLLLMLASIYYVLIILFGAPLSTHREETSMLAITLTTLTFVTPSLHVGVDATLGILSRLQFSNSNIIAEAMSLNIKATLLGTWLGAIVIPLDWDRPWQVWPIPCVIGALVGYMIAHFITLIKMLPIGGVLRLNKKFHR</sequence>
<evidence type="ECO:0000256" key="2">
    <source>
        <dbReference type="ARBA" id="ARBA00004687"/>
    </source>
</evidence>
<name>A0A9R1T2X8_9HYME</name>
<feature type="transmembrane region" description="Helical" evidence="8">
    <location>
        <begin position="127"/>
        <end position="152"/>
    </location>
</feature>
<feature type="transmembrane region" description="Helical" evidence="8">
    <location>
        <begin position="44"/>
        <end position="64"/>
    </location>
</feature>
<dbReference type="AlphaFoldDB" id="A0A9R1T2X8"/>
<evidence type="ECO:0000256" key="3">
    <source>
        <dbReference type="ARBA" id="ARBA00022502"/>
    </source>
</evidence>
<organism evidence="9 10">
    <name type="scientific">Fopius arisanus</name>
    <dbReference type="NCBI Taxonomy" id="64838"/>
    <lineage>
        <taxon>Eukaryota</taxon>
        <taxon>Metazoa</taxon>
        <taxon>Ecdysozoa</taxon>
        <taxon>Arthropoda</taxon>
        <taxon>Hexapoda</taxon>
        <taxon>Insecta</taxon>
        <taxon>Pterygota</taxon>
        <taxon>Neoptera</taxon>
        <taxon>Endopterygota</taxon>
        <taxon>Hymenoptera</taxon>
        <taxon>Apocrita</taxon>
        <taxon>Ichneumonoidea</taxon>
        <taxon>Braconidae</taxon>
        <taxon>Opiinae</taxon>
        <taxon>Fopius</taxon>
    </lineage>
</organism>
<dbReference type="GO" id="GO:0006506">
    <property type="term" value="P:GPI anchor biosynthetic process"/>
    <property type="evidence" value="ECO:0007669"/>
    <property type="project" value="UniProtKB-KW"/>
</dbReference>
<evidence type="ECO:0000313" key="10">
    <source>
        <dbReference type="RefSeq" id="XP_011301750.1"/>
    </source>
</evidence>
<protein>
    <submittedName>
        <fullName evidence="10">Glycosylphosphatidylinositol anchor biosynthesis protein 11</fullName>
    </submittedName>
</protein>
<keyword evidence="3" id="KW-0337">GPI-anchor biosynthesis</keyword>
<evidence type="ECO:0000256" key="6">
    <source>
        <dbReference type="ARBA" id="ARBA00022989"/>
    </source>
</evidence>
<dbReference type="OrthoDB" id="17366at2759"/>
<accession>A0A9R1T2X8</accession>
<dbReference type="RefSeq" id="XP_011301750.1">
    <property type="nucleotide sequence ID" value="XM_011303448.1"/>
</dbReference>
<evidence type="ECO:0000256" key="4">
    <source>
        <dbReference type="ARBA" id="ARBA00022692"/>
    </source>
</evidence>
<keyword evidence="4 8" id="KW-0812">Transmembrane</keyword>
<evidence type="ECO:0000256" key="1">
    <source>
        <dbReference type="ARBA" id="ARBA00004477"/>
    </source>
</evidence>
<feature type="transmembrane region" description="Helical" evidence="8">
    <location>
        <begin position="195"/>
        <end position="217"/>
    </location>
</feature>
<dbReference type="Proteomes" id="UP000694866">
    <property type="component" value="Unplaced"/>
</dbReference>
<comment type="pathway">
    <text evidence="2">Glycolipid biosynthesis; glycosylphosphatidylinositol-anchor biosynthesis.</text>
</comment>
<dbReference type="InterPro" id="IPR009580">
    <property type="entry name" value="GPI_biosynthesis_protein_Pig-F"/>
</dbReference>
<dbReference type="CTD" id="40139"/>
<evidence type="ECO:0000256" key="5">
    <source>
        <dbReference type="ARBA" id="ARBA00022824"/>
    </source>
</evidence>
<keyword evidence="6 8" id="KW-1133">Transmembrane helix</keyword>
<feature type="transmembrane region" description="Helical" evidence="8">
    <location>
        <begin position="173"/>
        <end position="189"/>
    </location>
</feature>
<dbReference type="GeneID" id="105265759"/>
<evidence type="ECO:0000256" key="7">
    <source>
        <dbReference type="ARBA" id="ARBA00023136"/>
    </source>
</evidence>
<dbReference type="GO" id="GO:0005789">
    <property type="term" value="C:endoplasmic reticulum membrane"/>
    <property type="evidence" value="ECO:0007669"/>
    <property type="project" value="UniProtKB-SubCell"/>
</dbReference>
<proteinExistence type="predicted"/>
<gene>
    <name evidence="10" type="primary">PIG-F</name>
</gene>